<evidence type="ECO:0000259" key="2">
    <source>
        <dbReference type="Pfam" id="PF13004"/>
    </source>
</evidence>
<accession>A0A414WP16</accession>
<dbReference type="InterPro" id="IPR032675">
    <property type="entry name" value="LRR_dom_sf"/>
</dbReference>
<keyword evidence="1" id="KW-0732">Signal</keyword>
<dbReference type="Proteomes" id="UP000283329">
    <property type="component" value="Unassembled WGS sequence"/>
</dbReference>
<feature type="domain" description="BACON" evidence="2">
    <location>
        <begin position="60"/>
        <end position="103"/>
    </location>
</feature>
<dbReference type="Gene3D" id="3.80.10.10">
    <property type="entry name" value="Ribonuclease Inhibitor"/>
    <property type="match status" value="1"/>
</dbReference>
<dbReference type="RefSeq" id="WP_115484508.1">
    <property type="nucleotide sequence ID" value="NZ_BAABYV010000001.1"/>
</dbReference>
<evidence type="ECO:0000313" key="4">
    <source>
        <dbReference type="Proteomes" id="UP000283329"/>
    </source>
</evidence>
<organism evidence="3 4">
    <name type="scientific">Bacteroides ovatus</name>
    <dbReference type="NCBI Taxonomy" id="28116"/>
    <lineage>
        <taxon>Bacteria</taxon>
        <taxon>Pseudomonadati</taxon>
        <taxon>Bacteroidota</taxon>
        <taxon>Bacteroidia</taxon>
        <taxon>Bacteroidales</taxon>
        <taxon>Bacteroidaceae</taxon>
        <taxon>Bacteroides</taxon>
    </lineage>
</organism>
<dbReference type="AlphaFoldDB" id="A0A414WP16"/>
<sequence>MKLLKRISIILSATLLLWGCSESDEPVNETNVTLSLSTNEIKVNGLGDEIPVTVTSSGDWRLAGTYDWAHPSITSGKSGDEVIFKIEPNSLNKIRTATFKFFVGSTVVPLEVECTPMYTVNPLTGQELNIPRTASNIAIKVESNIPDELTIIYSDETCKEWLTFEKQSKLFVGKTTLSFEVTANKTYKSRSAQILLESPFLAEPATLTITQDPVPYFTVSPNTQTLEFDLAENTLSFEIKTNIEYTPSIVNGAEWITEQKITEPQIDEEGLASTTLSYKLLPSTKVRVGSIRIENSVKNAEFTICQIDPNAPKVSISNSTIRDYALEKGWIASVGDAYILTDAGTNATEFITTSSLSNLNGLENFPNLNTISIGTSTSLKKVDITKLHNVTSFTITGNTRKPITEFKFGDNPISSFKMSATYIDQPKITFIGTQLQEIDINLSSPKKDYDTEVIDISQCPSLQILKYNGKYVNTLYLKTGQTVPTVVLGTDDYEIKYK</sequence>
<gene>
    <name evidence="3" type="ORF">DW206_26750</name>
</gene>
<dbReference type="Gene3D" id="2.60.40.10">
    <property type="entry name" value="Immunoglobulins"/>
    <property type="match status" value="3"/>
</dbReference>
<dbReference type="CDD" id="cd14948">
    <property type="entry name" value="BACON"/>
    <property type="match status" value="1"/>
</dbReference>
<comment type="caution">
    <text evidence="3">The sequence shown here is derived from an EMBL/GenBank/DDBJ whole genome shotgun (WGS) entry which is preliminary data.</text>
</comment>
<reference evidence="3 4" key="1">
    <citation type="submission" date="2018-08" db="EMBL/GenBank/DDBJ databases">
        <title>A genome reference for cultivated species of the human gut microbiota.</title>
        <authorList>
            <person name="Zou Y."/>
            <person name="Xue W."/>
            <person name="Luo G."/>
        </authorList>
    </citation>
    <scope>NUCLEOTIDE SEQUENCE [LARGE SCALE GENOMIC DNA]</scope>
    <source>
        <strain evidence="3 4">AM17-48</strain>
    </source>
</reference>
<dbReference type="Pfam" id="PF13004">
    <property type="entry name" value="BACON"/>
    <property type="match status" value="2"/>
</dbReference>
<evidence type="ECO:0000313" key="3">
    <source>
        <dbReference type="EMBL" id="RHH37924.1"/>
    </source>
</evidence>
<protein>
    <recommendedName>
        <fullName evidence="2">BACON domain-containing protein</fullName>
    </recommendedName>
</protein>
<feature type="domain" description="BACON" evidence="2">
    <location>
        <begin position="154"/>
        <end position="211"/>
    </location>
</feature>
<dbReference type="InterPro" id="IPR024361">
    <property type="entry name" value="BACON"/>
</dbReference>
<feature type="chain" id="PRO_5019518946" description="BACON domain-containing protein" evidence="1">
    <location>
        <begin position="24"/>
        <end position="498"/>
    </location>
</feature>
<feature type="signal peptide" evidence="1">
    <location>
        <begin position="1"/>
        <end position="23"/>
    </location>
</feature>
<evidence type="ECO:0000256" key="1">
    <source>
        <dbReference type="SAM" id="SignalP"/>
    </source>
</evidence>
<dbReference type="EMBL" id="QRJR01000060">
    <property type="protein sequence ID" value="RHH37924.1"/>
    <property type="molecule type" value="Genomic_DNA"/>
</dbReference>
<name>A0A414WP16_BACOV</name>
<proteinExistence type="predicted"/>
<dbReference type="InterPro" id="IPR013783">
    <property type="entry name" value="Ig-like_fold"/>
</dbReference>